<dbReference type="OrthoDB" id="9804312at2"/>
<dbReference type="GO" id="GO:0032259">
    <property type="term" value="P:methylation"/>
    <property type="evidence" value="ECO:0007669"/>
    <property type="project" value="UniProtKB-KW"/>
</dbReference>
<keyword evidence="2" id="KW-0489">Methyltransferase</keyword>
<name>A0A371J603_9FIRM</name>
<feature type="domain" description="Tellurite resistance methyltransferase TehB-like" evidence="1">
    <location>
        <begin position="4"/>
        <end position="99"/>
    </location>
</feature>
<protein>
    <submittedName>
        <fullName evidence="2">Methyltransferase domain-containing protein</fullName>
    </submittedName>
</protein>
<dbReference type="RefSeq" id="WP_094368603.1">
    <property type="nucleotide sequence ID" value="NZ_NOJY02000008.1"/>
</dbReference>
<sequence>MNFIGDRDYWNNKYENRDDTLFAPEISLVENIQYLKKGSVLDIACGDGRNALYLIGKGFDVTGIDFSEEALARLYKFADKNNCLINLKQVDLNNTNALKDIGIFDNIIINHYKMNKEGLVDLKNHISKNGILFICGFGEIHKVDIKIKETDLIQSDDFDNITDSFDLINYIKKESSRGYLVTYIYRKK</sequence>
<dbReference type="EMBL" id="NOJY02000008">
    <property type="protein sequence ID" value="RDY28211.1"/>
    <property type="molecule type" value="Genomic_DNA"/>
</dbReference>
<accession>A0A371J603</accession>
<proteinExistence type="predicted"/>
<dbReference type="GO" id="GO:0008168">
    <property type="term" value="F:methyltransferase activity"/>
    <property type="evidence" value="ECO:0007669"/>
    <property type="project" value="UniProtKB-KW"/>
</dbReference>
<evidence type="ECO:0000313" key="3">
    <source>
        <dbReference type="Proteomes" id="UP000215694"/>
    </source>
</evidence>
<evidence type="ECO:0000259" key="1">
    <source>
        <dbReference type="Pfam" id="PF03848"/>
    </source>
</evidence>
<comment type="caution">
    <text evidence="2">The sequence shown here is derived from an EMBL/GenBank/DDBJ whole genome shotgun (WGS) entry which is preliminary data.</text>
</comment>
<keyword evidence="3" id="KW-1185">Reference proteome</keyword>
<evidence type="ECO:0000313" key="2">
    <source>
        <dbReference type="EMBL" id="RDY28211.1"/>
    </source>
</evidence>
<gene>
    <name evidence="2" type="ORF">CHL78_006385</name>
</gene>
<dbReference type="SUPFAM" id="SSF53335">
    <property type="entry name" value="S-adenosyl-L-methionine-dependent methyltransferases"/>
    <property type="match status" value="1"/>
</dbReference>
<dbReference type="AlphaFoldDB" id="A0A371J603"/>
<keyword evidence="2" id="KW-0808">Transferase</keyword>
<dbReference type="CDD" id="cd02440">
    <property type="entry name" value="AdoMet_MTases"/>
    <property type="match status" value="1"/>
</dbReference>
<dbReference type="InterPro" id="IPR015985">
    <property type="entry name" value="TehB-like_dom"/>
</dbReference>
<reference evidence="2 3" key="1">
    <citation type="journal article" date="2017" name="Genome Announc.">
        <title>Draft Genome Sequence of Romboutsia weinsteinii sp. nov. Strain CCRI-19649(T) Isolated from Surface Water.</title>
        <authorList>
            <person name="Maheux A.F."/>
            <person name="Boudreau D.K."/>
            <person name="Berube E."/>
            <person name="Boissinot M."/>
            <person name="Cantin P."/>
            <person name="Raymond F."/>
            <person name="Corbeil J."/>
            <person name="Omar R.F."/>
            <person name="Bergeron M.G."/>
        </authorList>
    </citation>
    <scope>NUCLEOTIDE SEQUENCE [LARGE SCALE GENOMIC DNA]</scope>
    <source>
        <strain evidence="2 3">CCRI-19649</strain>
    </source>
</reference>
<dbReference type="Proteomes" id="UP000215694">
    <property type="component" value="Unassembled WGS sequence"/>
</dbReference>
<dbReference type="InterPro" id="IPR029063">
    <property type="entry name" value="SAM-dependent_MTases_sf"/>
</dbReference>
<dbReference type="Pfam" id="PF03848">
    <property type="entry name" value="TehB"/>
    <property type="match status" value="1"/>
</dbReference>
<organism evidence="2 3">
    <name type="scientific">Romboutsia weinsteinii</name>
    <dbReference type="NCBI Taxonomy" id="2020949"/>
    <lineage>
        <taxon>Bacteria</taxon>
        <taxon>Bacillati</taxon>
        <taxon>Bacillota</taxon>
        <taxon>Clostridia</taxon>
        <taxon>Peptostreptococcales</taxon>
        <taxon>Peptostreptococcaceae</taxon>
        <taxon>Romboutsia</taxon>
    </lineage>
</organism>
<dbReference type="Gene3D" id="3.40.50.150">
    <property type="entry name" value="Vaccinia Virus protein VP39"/>
    <property type="match status" value="1"/>
</dbReference>